<protein>
    <recommendedName>
        <fullName evidence="3">MULE transposase domain-containing protein</fullName>
    </recommendedName>
</protein>
<evidence type="ECO:0000313" key="1">
    <source>
        <dbReference type="EMBL" id="CAF1105322.1"/>
    </source>
</evidence>
<name>A0A814PB82_9BILA</name>
<dbReference type="OrthoDB" id="10029846at2759"/>
<sequence length="173" mass="20379">MITNLINSAKDLGFKLCPSTIVSDFEQAAINAYELCFKNVIVKGCHFHFTQCLSKNIQKVGYCEEYSSKNKVNEWINMFKSLTFLLQDLIPSAFDLINNLLPKYNSKFNEFLNYFKDTWYGNSKVKYSFNLWNHYYTEGTRTNNHVEGYNHKINNYINYAHPHIYSSINTLKY</sequence>
<dbReference type="EMBL" id="CAJNOC010007803">
    <property type="protein sequence ID" value="CAF1105322.1"/>
    <property type="molecule type" value="Genomic_DNA"/>
</dbReference>
<evidence type="ECO:0008006" key="3">
    <source>
        <dbReference type="Google" id="ProtNLM"/>
    </source>
</evidence>
<evidence type="ECO:0000313" key="2">
    <source>
        <dbReference type="Proteomes" id="UP000663879"/>
    </source>
</evidence>
<organism evidence="1 2">
    <name type="scientific">Brachionus calyciflorus</name>
    <dbReference type="NCBI Taxonomy" id="104777"/>
    <lineage>
        <taxon>Eukaryota</taxon>
        <taxon>Metazoa</taxon>
        <taxon>Spiralia</taxon>
        <taxon>Gnathifera</taxon>
        <taxon>Rotifera</taxon>
        <taxon>Eurotatoria</taxon>
        <taxon>Monogononta</taxon>
        <taxon>Pseudotrocha</taxon>
        <taxon>Ploima</taxon>
        <taxon>Brachionidae</taxon>
        <taxon>Brachionus</taxon>
    </lineage>
</organism>
<proteinExistence type="predicted"/>
<gene>
    <name evidence="1" type="ORF">OXX778_LOCUS21355</name>
</gene>
<comment type="caution">
    <text evidence="1">The sequence shown here is derived from an EMBL/GenBank/DDBJ whole genome shotgun (WGS) entry which is preliminary data.</text>
</comment>
<dbReference type="AlphaFoldDB" id="A0A814PB82"/>
<keyword evidence="2" id="KW-1185">Reference proteome</keyword>
<accession>A0A814PB82</accession>
<reference evidence="1" key="1">
    <citation type="submission" date="2021-02" db="EMBL/GenBank/DDBJ databases">
        <authorList>
            <person name="Nowell W R."/>
        </authorList>
    </citation>
    <scope>NUCLEOTIDE SEQUENCE</scope>
    <source>
        <strain evidence="1">Ploen Becks lab</strain>
    </source>
</reference>
<dbReference type="Proteomes" id="UP000663879">
    <property type="component" value="Unassembled WGS sequence"/>
</dbReference>